<evidence type="ECO:0000256" key="6">
    <source>
        <dbReference type="SAM" id="Phobius"/>
    </source>
</evidence>
<dbReference type="EC" id="4.3.3.7" evidence="7"/>
<sequence>MKRNGIITALITSLSKDGELCVDCLKQLIEFQYKNGVQGLFLTGTYGEGVILPKSIRLKVFEKALELSPKDMYLLPHIGSASIDTVIELGKNVKDLGYKEVSIVAPPYHRPSKKGLAEFFNHVASKIELDIIIYNNPGRVGYNITPDDFQYIVDNVKSVKGIKDTSRDVDQLLEYAKRFKDKYFIAAAGDSFMFYAFAIGIPAHICGISNLIPEAASKLYSYVLKGDLTKALELQYQVNKLRKALTKLSNEVQEAIRELLKFRGIDAGYPPVQMIQEFDSRSVEVAKRVLDEVLQVLSSD</sequence>
<dbReference type="InterPro" id="IPR002220">
    <property type="entry name" value="DapA-like"/>
</dbReference>
<dbReference type="PANTHER" id="PTHR42849:SF1">
    <property type="entry name" value="N-ACETYLNEURAMINATE LYASE"/>
    <property type="match status" value="1"/>
</dbReference>
<feature type="coiled-coil region" evidence="5">
    <location>
        <begin position="231"/>
        <end position="258"/>
    </location>
</feature>
<dbReference type="InterPro" id="IPR020625">
    <property type="entry name" value="Schiff_base-form_aldolases_AS"/>
</dbReference>
<evidence type="ECO:0000256" key="2">
    <source>
        <dbReference type="ARBA" id="ARBA00023270"/>
    </source>
</evidence>
<dbReference type="PANTHER" id="PTHR42849">
    <property type="entry name" value="N-ACETYLNEURAMINATE LYASE"/>
    <property type="match status" value="1"/>
</dbReference>
<dbReference type="RefSeq" id="WP_285274131.1">
    <property type="nucleotide sequence ID" value="NZ_JASNVW010000004.1"/>
</dbReference>
<evidence type="ECO:0000256" key="1">
    <source>
        <dbReference type="ARBA" id="ARBA00023239"/>
    </source>
</evidence>
<evidence type="ECO:0000313" key="8">
    <source>
        <dbReference type="Proteomes" id="UP001529235"/>
    </source>
</evidence>
<dbReference type="EC" id="4.1.3.3" evidence="7"/>
<keyword evidence="1 7" id="KW-0456">Lyase</keyword>
<dbReference type="PRINTS" id="PR00146">
    <property type="entry name" value="DHPICSNTHASE"/>
</dbReference>
<dbReference type="EC" id="4.2.1.41" evidence="7"/>
<keyword evidence="6" id="KW-1133">Transmembrane helix</keyword>
<evidence type="ECO:0000256" key="5">
    <source>
        <dbReference type="SAM" id="Coils"/>
    </source>
</evidence>
<dbReference type="InterPro" id="IPR013785">
    <property type="entry name" value="Aldolase_TIM"/>
</dbReference>
<proteinExistence type="predicted"/>
<dbReference type="GO" id="GO:0047448">
    <property type="term" value="F:5-dehydro-4-deoxyglucarate dehydratase activity"/>
    <property type="evidence" value="ECO:0007669"/>
    <property type="project" value="UniProtKB-EC"/>
</dbReference>
<dbReference type="EMBL" id="JASNVW010000004">
    <property type="protein sequence ID" value="MDK6029146.1"/>
    <property type="molecule type" value="Genomic_DNA"/>
</dbReference>
<protein>
    <submittedName>
        <fullName evidence="7">Dihydrodipicolinate synthase family protein</fullName>
        <ecNumber evidence="7">4.1.3.3</ecNumber>
        <ecNumber evidence="7">4.2.1.41</ecNumber>
        <ecNumber evidence="7">4.3.3.7</ecNumber>
    </submittedName>
</protein>
<evidence type="ECO:0000256" key="3">
    <source>
        <dbReference type="PIRSR" id="PIRSR001365-1"/>
    </source>
</evidence>
<dbReference type="Proteomes" id="UP001529235">
    <property type="component" value="Unassembled WGS sequence"/>
</dbReference>
<keyword evidence="6" id="KW-0472">Membrane</keyword>
<dbReference type="GO" id="GO:0008675">
    <property type="term" value="F:2-dehydro-3-deoxy-phosphogluconate aldolase activity"/>
    <property type="evidence" value="ECO:0007669"/>
    <property type="project" value="UniProtKB-ARBA"/>
</dbReference>
<feature type="transmembrane region" description="Helical" evidence="6">
    <location>
        <begin position="183"/>
        <end position="205"/>
    </location>
</feature>
<dbReference type="GO" id="GO:0008747">
    <property type="term" value="F:N-acetylneuraminate lyase activity"/>
    <property type="evidence" value="ECO:0007669"/>
    <property type="project" value="UniProtKB-EC"/>
</dbReference>
<dbReference type="PROSITE" id="PS00666">
    <property type="entry name" value="DHDPS_2"/>
    <property type="match status" value="1"/>
</dbReference>
<feature type="active site" description="Proton donor/acceptor" evidence="3">
    <location>
        <position position="134"/>
    </location>
</feature>
<dbReference type="Pfam" id="PF00701">
    <property type="entry name" value="DHDPS"/>
    <property type="match status" value="1"/>
</dbReference>
<feature type="active site" description="Schiff-base intermediate with substrate" evidence="3">
    <location>
        <position position="163"/>
    </location>
</feature>
<evidence type="ECO:0000256" key="4">
    <source>
        <dbReference type="PIRSR" id="PIRSR001365-2"/>
    </source>
</evidence>
<gene>
    <name evidence="7" type="ORF">QPL79_07200</name>
</gene>
<keyword evidence="2" id="KW-0704">Schiff base</keyword>
<evidence type="ECO:0000313" key="7">
    <source>
        <dbReference type="EMBL" id="MDK6029146.1"/>
    </source>
</evidence>
<keyword evidence="8" id="KW-1185">Reference proteome</keyword>
<organism evidence="7 8">
    <name type="scientific">Ignisphaera cupida</name>
    <dbReference type="NCBI Taxonomy" id="3050454"/>
    <lineage>
        <taxon>Archaea</taxon>
        <taxon>Thermoproteota</taxon>
        <taxon>Thermoprotei</taxon>
        <taxon>Desulfurococcales</taxon>
        <taxon>Desulfurococcaceae</taxon>
        <taxon>Ignisphaera</taxon>
    </lineage>
</organism>
<dbReference type="PIRSF" id="PIRSF001365">
    <property type="entry name" value="DHDPS"/>
    <property type="match status" value="1"/>
</dbReference>
<comment type="caution">
    <text evidence="7">The sequence shown here is derived from an EMBL/GenBank/DDBJ whole genome shotgun (WGS) entry which is preliminary data.</text>
</comment>
<keyword evidence="5" id="KW-0175">Coiled coil</keyword>
<dbReference type="SUPFAM" id="SSF51569">
    <property type="entry name" value="Aldolase"/>
    <property type="match status" value="1"/>
</dbReference>
<dbReference type="SMART" id="SM01130">
    <property type="entry name" value="DHDPS"/>
    <property type="match status" value="1"/>
</dbReference>
<keyword evidence="6" id="KW-0812">Transmembrane</keyword>
<reference evidence="7 8" key="1">
    <citation type="submission" date="2023-05" db="EMBL/GenBank/DDBJ databases">
        <title>A new hyperthermophilic archaea 'Ignisphaera cupida' sp. nov. and description of the family 'Ignisphaeraceae' fam. nov.</title>
        <authorList>
            <person name="Podosokorskaya O.A."/>
            <person name="Elcheninov A.G."/>
            <person name="Klukina A."/>
            <person name="Merkel A.Y."/>
        </authorList>
    </citation>
    <scope>NUCLEOTIDE SEQUENCE [LARGE SCALE GENOMIC DNA]</scope>
    <source>
        <strain evidence="7 8">4213-co</strain>
    </source>
</reference>
<feature type="binding site" evidence="4">
    <location>
        <position position="205"/>
    </location>
    <ligand>
        <name>pyruvate</name>
        <dbReference type="ChEBI" id="CHEBI:15361"/>
    </ligand>
</feature>
<dbReference type="CDD" id="cd00408">
    <property type="entry name" value="DHDPS-like"/>
    <property type="match status" value="1"/>
</dbReference>
<dbReference type="GO" id="GO:0008840">
    <property type="term" value="F:4-hydroxy-tetrahydrodipicolinate synthase activity"/>
    <property type="evidence" value="ECO:0007669"/>
    <property type="project" value="UniProtKB-EC"/>
</dbReference>
<name>A0ABD4Z736_9CREN</name>
<dbReference type="Gene3D" id="3.20.20.70">
    <property type="entry name" value="Aldolase class I"/>
    <property type="match status" value="1"/>
</dbReference>
<accession>A0ABD4Z736</accession>
<dbReference type="AlphaFoldDB" id="A0ABD4Z736"/>